<dbReference type="GO" id="GO:0005737">
    <property type="term" value="C:cytoplasm"/>
    <property type="evidence" value="ECO:0007669"/>
    <property type="project" value="TreeGrafter"/>
</dbReference>
<gene>
    <name evidence="9" type="ORF">SAY87_022021</name>
</gene>
<dbReference type="InterPro" id="IPR012337">
    <property type="entry name" value="RNaseH-like_sf"/>
</dbReference>
<dbReference type="InterPro" id="IPR036397">
    <property type="entry name" value="RNaseH_sf"/>
</dbReference>
<comment type="caution">
    <text evidence="9">The sequence shown here is derived from an EMBL/GenBank/DDBJ whole genome shotgun (WGS) entry which is preliminary data.</text>
</comment>
<dbReference type="Proteomes" id="UP001345219">
    <property type="component" value="Chromosome 16"/>
</dbReference>
<name>A0AAN7JSQ6_9MYRT</name>
<evidence type="ECO:0000256" key="3">
    <source>
        <dbReference type="ARBA" id="ARBA00022723"/>
    </source>
</evidence>
<keyword evidence="6" id="KW-0460">Magnesium</keyword>
<dbReference type="AlphaFoldDB" id="A0AAN7JSQ6"/>
<keyword evidence="4" id="KW-0378">Hydrolase</keyword>
<comment type="cofactor">
    <cofactor evidence="1">
        <name>Mg(2+)</name>
        <dbReference type="ChEBI" id="CHEBI:18420"/>
    </cofactor>
</comment>
<dbReference type="SMART" id="SM00479">
    <property type="entry name" value="EXOIII"/>
    <property type="match status" value="1"/>
</dbReference>
<evidence type="ECO:0000313" key="10">
    <source>
        <dbReference type="Proteomes" id="UP001345219"/>
    </source>
</evidence>
<evidence type="ECO:0000256" key="5">
    <source>
        <dbReference type="ARBA" id="ARBA00022839"/>
    </source>
</evidence>
<feature type="domain" description="Exonuclease" evidence="8">
    <location>
        <begin position="125"/>
        <end position="275"/>
    </location>
</feature>
<accession>A0AAN7JSQ6</accession>
<evidence type="ECO:0000256" key="7">
    <source>
        <dbReference type="ARBA" id="ARBA00025769"/>
    </source>
</evidence>
<evidence type="ECO:0000259" key="8">
    <source>
        <dbReference type="SMART" id="SM00479"/>
    </source>
</evidence>
<keyword evidence="3" id="KW-0479">Metal-binding</keyword>
<evidence type="ECO:0000313" key="9">
    <source>
        <dbReference type="EMBL" id="KAK4753223.1"/>
    </source>
</evidence>
<proteinExistence type="inferred from homology"/>
<protein>
    <recommendedName>
        <fullName evidence="8">Exonuclease domain-containing protein</fullName>
    </recommendedName>
</protein>
<dbReference type="GO" id="GO:0003676">
    <property type="term" value="F:nucleic acid binding"/>
    <property type="evidence" value="ECO:0007669"/>
    <property type="project" value="InterPro"/>
</dbReference>
<dbReference type="InterPro" id="IPR040393">
    <property type="entry name" value="TREX1/2"/>
</dbReference>
<dbReference type="Gene3D" id="3.30.420.10">
    <property type="entry name" value="Ribonuclease H-like superfamily/Ribonuclease H"/>
    <property type="match status" value="1"/>
</dbReference>
<dbReference type="InterPro" id="IPR013520">
    <property type="entry name" value="Ribonucl_H"/>
</dbReference>
<dbReference type="PANTHER" id="PTHR13058">
    <property type="entry name" value="THREE PRIME REPAIR EXONUCLEASE 1, 2"/>
    <property type="match status" value="1"/>
</dbReference>
<evidence type="ECO:0000256" key="2">
    <source>
        <dbReference type="ARBA" id="ARBA00022722"/>
    </source>
</evidence>
<sequence>MCSSILHFSRTGAPRYAGLWGEAFHSLCPISIKNSNSKVIGFKTCSLKGGCSTRWMCQLVPTKMGGMRQKTSQSSDIKNKVLMEAISAAAAVNVNRTKVTELHKIEGCNSQQRLANNKEFLSPVTTIVFDIETTGLSRENERIIEIAFRDLSGGENSTFQTLVNPQRYVSNPRFHGITTHMVNRPSVPRMQDLIPILLKYMQSRLKPGGILLLVAHNARTFDVPFLIRPKASSGLSLQALCQHYEIELGNTSHRAMPDVDMLSVVFQRLTLDLKMSISGAIERSFPHEELNTNKKKKS</sequence>
<evidence type="ECO:0000256" key="1">
    <source>
        <dbReference type="ARBA" id="ARBA00001946"/>
    </source>
</evidence>
<dbReference type="GO" id="GO:0008296">
    <property type="term" value="F:3'-5'-DNA exonuclease activity"/>
    <property type="evidence" value="ECO:0007669"/>
    <property type="project" value="TreeGrafter"/>
</dbReference>
<evidence type="ECO:0000256" key="4">
    <source>
        <dbReference type="ARBA" id="ARBA00022801"/>
    </source>
</evidence>
<dbReference type="Pfam" id="PF00929">
    <property type="entry name" value="RNase_T"/>
    <property type="match status" value="1"/>
</dbReference>
<dbReference type="PANTHER" id="PTHR13058:SF19">
    <property type="entry name" value="LD40940P"/>
    <property type="match status" value="1"/>
</dbReference>
<comment type="similarity">
    <text evidence="7">Belongs to the exonuclease superfamily. TREX family.</text>
</comment>
<dbReference type="SUPFAM" id="SSF53098">
    <property type="entry name" value="Ribonuclease H-like"/>
    <property type="match status" value="1"/>
</dbReference>
<dbReference type="CDD" id="cd06127">
    <property type="entry name" value="DEDDh"/>
    <property type="match status" value="1"/>
</dbReference>
<evidence type="ECO:0000256" key="6">
    <source>
        <dbReference type="ARBA" id="ARBA00022842"/>
    </source>
</evidence>
<dbReference type="EMBL" id="JAXIOK010000016">
    <property type="protein sequence ID" value="KAK4753223.1"/>
    <property type="molecule type" value="Genomic_DNA"/>
</dbReference>
<reference evidence="9 10" key="1">
    <citation type="journal article" date="2023" name="Hortic Res">
        <title>Pangenome of water caltrop reveals structural variations and asymmetric subgenome divergence after allopolyploidization.</title>
        <authorList>
            <person name="Zhang X."/>
            <person name="Chen Y."/>
            <person name="Wang L."/>
            <person name="Yuan Y."/>
            <person name="Fang M."/>
            <person name="Shi L."/>
            <person name="Lu R."/>
            <person name="Comes H.P."/>
            <person name="Ma Y."/>
            <person name="Chen Y."/>
            <person name="Huang G."/>
            <person name="Zhou Y."/>
            <person name="Zheng Z."/>
            <person name="Qiu Y."/>
        </authorList>
    </citation>
    <scope>NUCLEOTIDE SEQUENCE [LARGE SCALE GENOMIC DNA]</scope>
    <source>
        <tissue evidence="9">Roots</tissue>
    </source>
</reference>
<dbReference type="GO" id="GO:0006308">
    <property type="term" value="P:DNA catabolic process"/>
    <property type="evidence" value="ECO:0007669"/>
    <property type="project" value="TreeGrafter"/>
</dbReference>
<organism evidence="9 10">
    <name type="scientific">Trapa incisa</name>
    <dbReference type="NCBI Taxonomy" id="236973"/>
    <lineage>
        <taxon>Eukaryota</taxon>
        <taxon>Viridiplantae</taxon>
        <taxon>Streptophyta</taxon>
        <taxon>Embryophyta</taxon>
        <taxon>Tracheophyta</taxon>
        <taxon>Spermatophyta</taxon>
        <taxon>Magnoliopsida</taxon>
        <taxon>eudicotyledons</taxon>
        <taxon>Gunneridae</taxon>
        <taxon>Pentapetalae</taxon>
        <taxon>rosids</taxon>
        <taxon>malvids</taxon>
        <taxon>Myrtales</taxon>
        <taxon>Lythraceae</taxon>
        <taxon>Trapa</taxon>
    </lineage>
</organism>
<keyword evidence="10" id="KW-1185">Reference proteome</keyword>
<keyword evidence="2" id="KW-0540">Nuclease</keyword>
<dbReference type="GO" id="GO:0046872">
    <property type="term" value="F:metal ion binding"/>
    <property type="evidence" value="ECO:0007669"/>
    <property type="project" value="UniProtKB-KW"/>
</dbReference>
<keyword evidence="5" id="KW-0269">Exonuclease</keyword>